<sequence>MCAAQPITQSIKRYFSLFIVIYLLASCGETELTREWRKYPERIANLTDTSLKSYPDALNQIRLSPADKKQYHIQINAIELNLFKALSISDCNLQRYVGERNSSLGKVHTPTNRLIYERQLLDSLNFCTSINESAHQLILTQLKTKKNNNWPAIINNYLLNSEPSTTILASSSTLLESDSTGFNASLHFIEQLTRFTQTQQAVKSDTITQFKLSAAQLYNRAFLSRLFYTLEYTSYQLNQVTWLLQKQINKQACKTNFKPVEIEYLHNVFIKYYASILQPHLTKLNRMQLQLAPKIAKLWQHSRIQQSQFGQRYLNNAHDSVFHEFELSIKNHTQNWQTLLKQCQLMPTS</sequence>
<evidence type="ECO:0000313" key="2">
    <source>
        <dbReference type="Proteomes" id="UP001163726"/>
    </source>
</evidence>
<dbReference type="Pfam" id="PF11279">
    <property type="entry name" value="DUF3080"/>
    <property type="match status" value="1"/>
</dbReference>
<reference evidence="1" key="1">
    <citation type="submission" date="2022-10" db="EMBL/GenBank/DDBJ databases">
        <title>Catenovulum adriacola sp. nov. isolated in the Harbour of Susak.</title>
        <authorList>
            <person name="Schoch T."/>
            <person name="Reich S.J."/>
            <person name="Stoeferle S."/>
            <person name="Flaiz M."/>
            <person name="Kazda M."/>
            <person name="Riedel C.U."/>
            <person name="Duerre P."/>
        </authorList>
    </citation>
    <scope>NUCLEOTIDE SEQUENCE</scope>
    <source>
        <strain evidence="1">TS8</strain>
    </source>
</reference>
<name>A0ABY7ARI5_9ALTE</name>
<dbReference type="InterPro" id="IPR021431">
    <property type="entry name" value="DUF3080"/>
</dbReference>
<proteinExistence type="predicted"/>
<dbReference type="Proteomes" id="UP001163726">
    <property type="component" value="Chromosome"/>
</dbReference>
<keyword evidence="2" id="KW-1185">Reference proteome</keyword>
<gene>
    <name evidence="1" type="ORF">OLW01_05650</name>
</gene>
<accession>A0ABY7ARI5</accession>
<dbReference type="RefSeq" id="WP_268075757.1">
    <property type="nucleotide sequence ID" value="NZ_CP109965.1"/>
</dbReference>
<evidence type="ECO:0000313" key="1">
    <source>
        <dbReference type="EMBL" id="WAJ71281.1"/>
    </source>
</evidence>
<dbReference type="EMBL" id="CP109965">
    <property type="protein sequence ID" value="WAJ71281.1"/>
    <property type="molecule type" value="Genomic_DNA"/>
</dbReference>
<protein>
    <submittedName>
        <fullName evidence="1">DUF3080 domain-containing protein</fullName>
    </submittedName>
</protein>
<organism evidence="1 2">
    <name type="scientific">Catenovulum adriaticum</name>
    <dbReference type="NCBI Taxonomy" id="2984846"/>
    <lineage>
        <taxon>Bacteria</taxon>
        <taxon>Pseudomonadati</taxon>
        <taxon>Pseudomonadota</taxon>
        <taxon>Gammaproteobacteria</taxon>
        <taxon>Alteromonadales</taxon>
        <taxon>Alteromonadaceae</taxon>
        <taxon>Catenovulum</taxon>
    </lineage>
</organism>